<protein>
    <submittedName>
        <fullName evidence="1">Uncharacterized protein</fullName>
    </submittedName>
</protein>
<accession>A0A5B7CUA1</accession>
<name>A0A5B7CUA1_PORTR</name>
<evidence type="ECO:0000313" key="2">
    <source>
        <dbReference type="Proteomes" id="UP000324222"/>
    </source>
</evidence>
<evidence type="ECO:0000313" key="1">
    <source>
        <dbReference type="EMBL" id="MPC12755.1"/>
    </source>
</evidence>
<dbReference type="EMBL" id="VSRR010000234">
    <property type="protein sequence ID" value="MPC12755.1"/>
    <property type="molecule type" value="Genomic_DNA"/>
</dbReference>
<dbReference type="Proteomes" id="UP000324222">
    <property type="component" value="Unassembled WGS sequence"/>
</dbReference>
<proteinExistence type="predicted"/>
<organism evidence="1 2">
    <name type="scientific">Portunus trituberculatus</name>
    <name type="common">Swimming crab</name>
    <name type="synonym">Neptunus trituberculatus</name>
    <dbReference type="NCBI Taxonomy" id="210409"/>
    <lineage>
        <taxon>Eukaryota</taxon>
        <taxon>Metazoa</taxon>
        <taxon>Ecdysozoa</taxon>
        <taxon>Arthropoda</taxon>
        <taxon>Crustacea</taxon>
        <taxon>Multicrustacea</taxon>
        <taxon>Malacostraca</taxon>
        <taxon>Eumalacostraca</taxon>
        <taxon>Eucarida</taxon>
        <taxon>Decapoda</taxon>
        <taxon>Pleocyemata</taxon>
        <taxon>Brachyura</taxon>
        <taxon>Eubrachyura</taxon>
        <taxon>Portunoidea</taxon>
        <taxon>Portunidae</taxon>
        <taxon>Portuninae</taxon>
        <taxon>Portunus</taxon>
    </lineage>
</organism>
<reference evidence="1 2" key="1">
    <citation type="submission" date="2019-05" db="EMBL/GenBank/DDBJ databases">
        <title>Another draft genome of Portunus trituberculatus and its Hox gene families provides insights of decapod evolution.</title>
        <authorList>
            <person name="Jeong J.-H."/>
            <person name="Song I."/>
            <person name="Kim S."/>
            <person name="Choi T."/>
            <person name="Kim D."/>
            <person name="Ryu S."/>
            <person name="Kim W."/>
        </authorList>
    </citation>
    <scope>NUCLEOTIDE SEQUENCE [LARGE SCALE GENOMIC DNA]</scope>
    <source>
        <tissue evidence="1">Muscle</tissue>
    </source>
</reference>
<sequence length="64" mass="7428">MYQECQREFTEGPIYGVVCLAGSRYPIPSISFEDIVSDLATNKNLYHIKMGINICRFYFHSECK</sequence>
<dbReference type="AlphaFoldDB" id="A0A5B7CUA1"/>
<gene>
    <name evidence="1" type="ORF">E2C01_005462</name>
</gene>
<keyword evidence="2" id="KW-1185">Reference proteome</keyword>
<comment type="caution">
    <text evidence="1">The sequence shown here is derived from an EMBL/GenBank/DDBJ whole genome shotgun (WGS) entry which is preliminary data.</text>
</comment>